<dbReference type="AlphaFoldDB" id="A0A9X1IK08"/>
<proteinExistence type="predicted"/>
<keyword evidence="1" id="KW-0732">Signal</keyword>
<evidence type="ECO:0008006" key="4">
    <source>
        <dbReference type="Google" id="ProtNLM"/>
    </source>
</evidence>
<feature type="chain" id="PRO_5040855143" description="DUF4139 domain-containing protein" evidence="1">
    <location>
        <begin position="24"/>
        <end position="416"/>
    </location>
</feature>
<gene>
    <name evidence="2" type="ORF">LG368_02055</name>
</gene>
<evidence type="ECO:0000313" key="2">
    <source>
        <dbReference type="EMBL" id="MCB5160680.1"/>
    </source>
</evidence>
<dbReference type="Proteomes" id="UP001139095">
    <property type="component" value="Unassembled WGS sequence"/>
</dbReference>
<organism evidence="2 3">
    <name type="scientific">Marinomonas algarum</name>
    <dbReference type="NCBI Taxonomy" id="2883105"/>
    <lineage>
        <taxon>Bacteria</taxon>
        <taxon>Pseudomonadati</taxon>
        <taxon>Pseudomonadota</taxon>
        <taxon>Gammaproteobacteria</taxon>
        <taxon>Oceanospirillales</taxon>
        <taxon>Oceanospirillaceae</taxon>
        <taxon>Marinomonas</taxon>
    </lineage>
</organism>
<dbReference type="RefSeq" id="WP_226753065.1">
    <property type="nucleotide sequence ID" value="NZ_JAJATW010000002.1"/>
</dbReference>
<sequence length="416" mass="46424">MRKHSVYVCLSTTLAMMTSPTFATPIQAVIGLNNSQVQENSHSLSLTANTGTILPLSKDFSPITGLQGSTNSHWLNEIEKTVRVEHKHRDLTFEGTLASINQSNQSFRLNIKDTALTLPMNDFYLIPQTPDAPSTSKTTERSPISYQTNDLSWRPQLSLIFDQDQVTVTQQALLSNQSNHAIELENSLLHYSNHNTPRILKSERAVMAMNDASPAVQYQNSEISYPLGETTITLAPYSSTLIPLPSSQSKIDQHVHTANVSTYYTRSDKMDLRFFNKVTFSLQNDGFPGQYRTFWKQDDLLIPGNTVSLDKVRANTVIDVTTNQSQDLSGTLTLVSATSQSLPTTQVWEAKIENHSNRTQQFAVDQNTNGLITLLKEDLRETSSHIAKTNARGLMLTGQIPAHTTKTFSYTIELEK</sequence>
<evidence type="ECO:0000313" key="3">
    <source>
        <dbReference type="Proteomes" id="UP001139095"/>
    </source>
</evidence>
<comment type="caution">
    <text evidence="2">The sequence shown here is derived from an EMBL/GenBank/DDBJ whole genome shotgun (WGS) entry which is preliminary data.</text>
</comment>
<accession>A0A9X1IK08</accession>
<dbReference type="EMBL" id="JAJATW010000002">
    <property type="protein sequence ID" value="MCB5160680.1"/>
    <property type="molecule type" value="Genomic_DNA"/>
</dbReference>
<protein>
    <recommendedName>
        <fullName evidence="4">DUF4139 domain-containing protein</fullName>
    </recommendedName>
</protein>
<name>A0A9X1IK08_9GAMM</name>
<feature type="signal peptide" evidence="1">
    <location>
        <begin position="1"/>
        <end position="23"/>
    </location>
</feature>
<evidence type="ECO:0000256" key="1">
    <source>
        <dbReference type="SAM" id="SignalP"/>
    </source>
</evidence>
<keyword evidence="3" id="KW-1185">Reference proteome</keyword>
<reference evidence="2" key="1">
    <citation type="submission" date="2021-10" db="EMBL/GenBank/DDBJ databases">
        <title>Marinomonas pontica sp. nov., isolated from the Black Sea.</title>
        <authorList>
            <person name="Zhao L.-H."/>
            <person name="Xue J.-H."/>
        </authorList>
    </citation>
    <scope>NUCLEOTIDE SEQUENCE</scope>
    <source>
        <strain evidence="2">E8</strain>
    </source>
</reference>